<reference evidence="2" key="2">
    <citation type="submission" date="2025-08" db="UniProtKB">
        <authorList>
            <consortium name="RefSeq"/>
        </authorList>
    </citation>
    <scope>IDENTIFICATION</scope>
    <source>
        <tissue evidence="2">Leaf</tissue>
    </source>
</reference>
<proteinExistence type="predicted"/>
<organism evidence="1 2">
    <name type="scientific">Nicotiana tabacum</name>
    <name type="common">Common tobacco</name>
    <dbReference type="NCBI Taxonomy" id="4097"/>
    <lineage>
        <taxon>Eukaryota</taxon>
        <taxon>Viridiplantae</taxon>
        <taxon>Streptophyta</taxon>
        <taxon>Embryophyta</taxon>
        <taxon>Tracheophyta</taxon>
        <taxon>Spermatophyta</taxon>
        <taxon>Magnoliopsida</taxon>
        <taxon>eudicotyledons</taxon>
        <taxon>Gunneridae</taxon>
        <taxon>Pentapetalae</taxon>
        <taxon>asterids</taxon>
        <taxon>lamiids</taxon>
        <taxon>Solanales</taxon>
        <taxon>Solanaceae</taxon>
        <taxon>Nicotianoideae</taxon>
        <taxon>Nicotianeae</taxon>
        <taxon>Nicotiana</taxon>
    </lineage>
</organism>
<keyword evidence="1" id="KW-1185">Reference proteome</keyword>
<reference evidence="1" key="1">
    <citation type="journal article" date="2014" name="Nat. Commun.">
        <title>The tobacco genome sequence and its comparison with those of tomato and potato.</title>
        <authorList>
            <person name="Sierro N."/>
            <person name="Battey J.N."/>
            <person name="Ouadi S."/>
            <person name="Bakaher N."/>
            <person name="Bovet L."/>
            <person name="Willig A."/>
            <person name="Goepfert S."/>
            <person name="Peitsch M.C."/>
            <person name="Ivanov N.V."/>
        </authorList>
    </citation>
    <scope>NUCLEOTIDE SEQUENCE [LARGE SCALE GENOMIC DNA]</scope>
</reference>
<evidence type="ECO:0000313" key="1">
    <source>
        <dbReference type="Proteomes" id="UP000790787"/>
    </source>
</evidence>
<accession>A0AC58SN52</accession>
<sequence length="172" mass="19995">MKLVGFAKRQLQVIREPGWNPLVEDVSLFCVKHDIVIPEIDMNYSRGKSKRKKSSVIYSYHLRVEVFSTVIDLQLSNFNSRFSEVNTDLLLGMASLSPDNSFANYDKDMIMKLATHYPNEFTNSMLEDLSFELDIYIDYVREAGNEFFYLKSPGDLSETLVKTNLRMTWRLV</sequence>
<protein>
    <submittedName>
        <fullName evidence="2">Uncharacterized protein LOC142169093</fullName>
    </submittedName>
</protein>
<name>A0AC58SN52_TOBAC</name>
<gene>
    <name evidence="2" type="primary">LOC142169093</name>
</gene>
<dbReference type="RefSeq" id="XP_075086401.1">
    <property type="nucleotide sequence ID" value="XM_075230300.1"/>
</dbReference>
<evidence type="ECO:0000313" key="2">
    <source>
        <dbReference type="RefSeq" id="XP_075086401.1"/>
    </source>
</evidence>
<dbReference type="Proteomes" id="UP000790787">
    <property type="component" value="Chromosome 14"/>
</dbReference>